<gene>
    <name evidence="2" type="ORF">RIL96_08535</name>
</gene>
<dbReference type="EMBL" id="JAVKGR010000009">
    <property type="protein sequence ID" value="MDR8019608.1"/>
    <property type="molecule type" value="Genomic_DNA"/>
</dbReference>
<organism evidence="2 3">
    <name type="scientific">Nesterenkonia aerolata</name>
    <dbReference type="NCBI Taxonomy" id="3074079"/>
    <lineage>
        <taxon>Bacteria</taxon>
        <taxon>Bacillati</taxon>
        <taxon>Actinomycetota</taxon>
        <taxon>Actinomycetes</taxon>
        <taxon>Micrococcales</taxon>
        <taxon>Micrococcaceae</taxon>
        <taxon>Nesterenkonia</taxon>
    </lineage>
</organism>
<feature type="domain" description="NAD(P)-binding" evidence="1">
    <location>
        <begin position="11"/>
        <end position="205"/>
    </location>
</feature>
<reference evidence="2 3" key="1">
    <citation type="submission" date="2023-09" db="EMBL/GenBank/DDBJ databases">
        <title>Description of three actinobacteria isolated from air of manufacturing shop in a pharmaceutical factory.</title>
        <authorList>
            <person name="Zhang D.-F."/>
        </authorList>
    </citation>
    <scope>NUCLEOTIDE SEQUENCE [LARGE SCALE GENOMIC DNA]</scope>
    <source>
        <strain evidence="2 3">LY-0111</strain>
    </source>
</reference>
<name>A0ABU2DSY4_9MICC</name>
<comment type="caution">
    <text evidence="2">The sequence shown here is derived from an EMBL/GenBank/DDBJ whole genome shotgun (WGS) entry which is preliminary data.</text>
</comment>
<dbReference type="PANTHER" id="PTHR15020:SF50">
    <property type="entry name" value="UPF0659 PROTEIN YMR090W"/>
    <property type="match status" value="1"/>
</dbReference>
<evidence type="ECO:0000313" key="2">
    <source>
        <dbReference type="EMBL" id="MDR8019608.1"/>
    </source>
</evidence>
<dbReference type="Pfam" id="PF13460">
    <property type="entry name" value="NAD_binding_10"/>
    <property type="match status" value="1"/>
</dbReference>
<dbReference type="CDD" id="cd05243">
    <property type="entry name" value="SDR_a5"/>
    <property type="match status" value="1"/>
</dbReference>
<dbReference type="RefSeq" id="WP_310548602.1">
    <property type="nucleotide sequence ID" value="NZ_JAVKGR010000009.1"/>
</dbReference>
<dbReference type="Proteomes" id="UP001251870">
    <property type="component" value="Unassembled WGS sequence"/>
</dbReference>
<keyword evidence="3" id="KW-1185">Reference proteome</keyword>
<accession>A0ABU2DSY4</accession>
<sequence length="228" mass="23924">MAAENRVVIVGGHGKIALIAAEQLSRAGRSVESLIRNPAHRDDVTATGAQATVLDVEQADVAQLAETFSGAEAVVFSAGAGGGNPARTHAVDYEAAVRTMEAAAQAGVRRYIMVSYVRADTDVNTLDPENSFYPYAQAKHDADAHLRQTELDWTVLGPGALTLEPGRGTVQILDAEGTIDGAPVPDEQNSVPREDVASAITHAITAGAAVRQTRRFVTGETPLEEAIA</sequence>
<dbReference type="InterPro" id="IPR016040">
    <property type="entry name" value="NAD(P)-bd_dom"/>
</dbReference>
<evidence type="ECO:0000313" key="3">
    <source>
        <dbReference type="Proteomes" id="UP001251870"/>
    </source>
</evidence>
<dbReference type="SUPFAM" id="SSF51735">
    <property type="entry name" value="NAD(P)-binding Rossmann-fold domains"/>
    <property type="match status" value="1"/>
</dbReference>
<proteinExistence type="predicted"/>
<dbReference type="Gene3D" id="3.40.50.720">
    <property type="entry name" value="NAD(P)-binding Rossmann-like Domain"/>
    <property type="match status" value="1"/>
</dbReference>
<evidence type="ECO:0000259" key="1">
    <source>
        <dbReference type="Pfam" id="PF13460"/>
    </source>
</evidence>
<dbReference type="PANTHER" id="PTHR15020">
    <property type="entry name" value="FLAVIN REDUCTASE-RELATED"/>
    <property type="match status" value="1"/>
</dbReference>
<protein>
    <submittedName>
        <fullName evidence="2">SDR family oxidoreductase</fullName>
    </submittedName>
</protein>
<dbReference type="InterPro" id="IPR036291">
    <property type="entry name" value="NAD(P)-bd_dom_sf"/>
</dbReference>